<evidence type="ECO:0000313" key="1">
    <source>
        <dbReference type="EMBL" id="SFF62282.1"/>
    </source>
</evidence>
<dbReference type="Proteomes" id="UP000199513">
    <property type="component" value="Unassembled WGS sequence"/>
</dbReference>
<proteinExistence type="predicted"/>
<keyword evidence="2" id="KW-1185">Reference proteome</keyword>
<reference evidence="1 2" key="1">
    <citation type="submission" date="2016-10" db="EMBL/GenBank/DDBJ databases">
        <authorList>
            <person name="de Groot N.N."/>
        </authorList>
    </citation>
    <scope>NUCLEOTIDE SEQUENCE [LARGE SCALE GENOMIC DNA]</scope>
    <source>
        <strain>GEY</strain>
        <strain evidence="2">DSM 9560</strain>
    </source>
</reference>
<name>A0A1I2K5C3_9BACT</name>
<gene>
    <name evidence="1" type="ORF">SAMN04488541_10885</name>
</gene>
<dbReference type="STRING" id="1003.SAMN04488541_10885"/>
<accession>A0A1I2K5C3</accession>
<protein>
    <submittedName>
        <fullName evidence="1">Uncharacterized protein</fullName>
    </submittedName>
</protein>
<sequence>MKEKGCSVVNMDTISVYAVADVCAKETGSQINYIYVGTVTDSESDDGESWQTDLIETITTDKKQPHDELSEYMVEKVLTSISQS</sequence>
<dbReference type="AlphaFoldDB" id="A0A1I2K5C3"/>
<organism evidence="1 2">
    <name type="scientific">Thermoflexibacter ruber</name>
    <dbReference type="NCBI Taxonomy" id="1003"/>
    <lineage>
        <taxon>Bacteria</taxon>
        <taxon>Pseudomonadati</taxon>
        <taxon>Bacteroidota</taxon>
        <taxon>Cytophagia</taxon>
        <taxon>Cytophagales</taxon>
        <taxon>Thermoflexibacteraceae</taxon>
        <taxon>Thermoflexibacter</taxon>
    </lineage>
</organism>
<dbReference type="EMBL" id="FONY01000088">
    <property type="protein sequence ID" value="SFF62282.1"/>
    <property type="molecule type" value="Genomic_DNA"/>
</dbReference>
<evidence type="ECO:0000313" key="2">
    <source>
        <dbReference type="Proteomes" id="UP000199513"/>
    </source>
</evidence>